<dbReference type="AlphaFoldDB" id="A0A151PCV1"/>
<accession>A0A151PCV1</accession>
<proteinExistence type="predicted"/>
<name>A0A151PCV1_ALLMI</name>
<protein>
    <submittedName>
        <fullName evidence="1">Uncharacterized protein</fullName>
    </submittedName>
</protein>
<gene>
    <name evidence="1" type="ORF">Y1Q_0014503</name>
</gene>
<evidence type="ECO:0000313" key="2">
    <source>
        <dbReference type="Proteomes" id="UP000050525"/>
    </source>
</evidence>
<keyword evidence="2" id="KW-1185">Reference proteome</keyword>
<reference evidence="1 2" key="1">
    <citation type="journal article" date="2012" name="Genome Biol.">
        <title>Sequencing three crocodilian genomes to illuminate the evolution of archosaurs and amniotes.</title>
        <authorList>
            <person name="St John J.A."/>
            <person name="Braun E.L."/>
            <person name="Isberg S.R."/>
            <person name="Miles L.G."/>
            <person name="Chong A.Y."/>
            <person name="Gongora J."/>
            <person name="Dalzell P."/>
            <person name="Moran C."/>
            <person name="Bed'hom B."/>
            <person name="Abzhanov A."/>
            <person name="Burgess S.C."/>
            <person name="Cooksey A.M."/>
            <person name="Castoe T.A."/>
            <person name="Crawford N.G."/>
            <person name="Densmore L.D."/>
            <person name="Drew J.C."/>
            <person name="Edwards S.V."/>
            <person name="Faircloth B.C."/>
            <person name="Fujita M.K."/>
            <person name="Greenwold M.J."/>
            <person name="Hoffmann F.G."/>
            <person name="Howard J.M."/>
            <person name="Iguchi T."/>
            <person name="Janes D.E."/>
            <person name="Khan S.Y."/>
            <person name="Kohno S."/>
            <person name="de Koning A.J."/>
            <person name="Lance S.L."/>
            <person name="McCarthy F.M."/>
            <person name="McCormack J.E."/>
            <person name="Merchant M.E."/>
            <person name="Peterson D.G."/>
            <person name="Pollock D.D."/>
            <person name="Pourmand N."/>
            <person name="Raney B.J."/>
            <person name="Roessler K.A."/>
            <person name="Sanford J.R."/>
            <person name="Sawyer R.H."/>
            <person name="Schmidt C.J."/>
            <person name="Triplett E.W."/>
            <person name="Tuberville T.D."/>
            <person name="Venegas-Anaya M."/>
            <person name="Howard J.T."/>
            <person name="Jarvis E.D."/>
            <person name="Guillette L.J.Jr."/>
            <person name="Glenn T.C."/>
            <person name="Green R.E."/>
            <person name="Ray D.A."/>
        </authorList>
    </citation>
    <scope>NUCLEOTIDE SEQUENCE [LARGE SCALE GENOMIC DNA]</scope>
    <source>
        <strain evidence="1">KSC_2009_1</strain>
    </source>
</reference>
<dbReference type="Proteomes" id="UP000050525">
    <property type="component" value="Unassembled WGS sequence"/>
</dbReference>
<dbReference type="EMBL" id="AKHW03000487">
    <property type="protein sequence ID" value="KYO46937.1"/>
    <property type="molecule type" value="Genomic_DNA"/>
</dbReference>
<comment type="caution">
    <text evidence="1">The sequence shown here is derived from an EMBL/GenBank/DDBJ whole genome shotgun (WGS) entry which is preliminary data.</text>
</comment>
<evidence type="ECO:0000313" key="1">
    <source>
        <dbReference type="EMBL" id="KYO46937.1"/>
    </source>
</evidence>
<organism evidence="1 2">
    <name type="scientific">Alligator mississippiensis</name>
    <name type="common">American alligator</name>
    <dbReference type="NCBI Taxonomy" id="8496"/>
    <lineage>
        <taxon>Eukaryota</taxon>
        <taxon>Metazoa</taxon>
        <taxon>Chordata</taxon>
        <taxon>Craniata</taxon>
        <taxon>Vertebrata</taxon>
        <taxon>Euteleostomi</taxon>
        <taxon>Archelosauria</taxon>
        <taxon>Archosauria</taxon>
        <taxon>Crocodylia</taxon>
        <taxon>Alligatoridae</taxon>
        <taxon>Alligatorinae</taxon>
        <taxon>Alligator</taxon>
    </lineage>
</organism>
<sequence>MDWSGEAEEANLKITGNIEYVGFGYQDTCKPKNGKKSCQDIKEHFQVKLLTRLCEKETLPCVLGIVLTEQQSNVDHFKKEGLRDFRSSIFSSLAFGLAVGEKSSFKYPKSEKEIGHRMFPLPCGIPLEVSVQRQKLWLL</sequence>